<keyword evidence="6" id="KW-0998">Cell outer membrane</keyword>
<evidence type="ECO:0000256" key="6">
    <source>
        <dbReference type="ARBA" id="ARBA00023237"/>
    </source>
</evidence>
<organism evidence="9 10">
    <name type="scientific">Pseudomonas gingeri</name>
    <dbReference type="NCBI Taxonomy" id="117681"/>
    <lineage>
        <taxon>Bacteria</taxon>
        <taxon>Pseudomonadati</taxon>
        <taxon>Pseudomonadota</taxon>
        <taxon>Gammaproteobacteria</taxon>
        <taxon>Pseudomonadales</taxon>
        <taxon>Pseudomonadaceae</taxon>
        <taxon>Pseudomonas</taxon>
    </lineage>
</organism>
<name>A0A7Y7XBC4_9PSED</name>
<comment type="similarity">
    <text evidence="1 8">Belongs to the outer membrane factor (OMF) (TC 1.B.17) family.</text>
</comment>
<evidence type="ECO:0000313" key="9">
    <source>
        <dbReference type="EMBL" id="NWB96460.1"/>
    </source>
</evidence>
<accession>A0A7Y7XBC4</accession>
<gene>
    <name evidence="9" type="ORF">HX882_11205</name>
</gene>
<keyword evidence="7 8" id="KW-0449">Lipoprotein</keyword>
<keyword evidence="4 8" id="KW-0472">Membrane</keyword>
<keyword evidence="3 8" id="KW-0812">Transmembrane</keyword>
<dbReference type="GO" id="GO:0009279">
    <property type="term" value="C:cell outer membrane"/>
    <property type="evidence" value="ECO:0007669"/>
    <property type="project" value="UniProtKB-SubCell"/>
</dbReference>
<dbReference type="PANTHER" id="PTHR30203">
    <property type="entry name" value="OUTER MEMBRANE CATION EFFLUX PROTEIN"/>
    <property type="match status" value="1"/>
</dbReference>
<reference evidence="9 10" key="1">
    <citation type="submission" date="2020-04" db="EMBL/GenBank/DDBJ databases">
        <title>Molecular characterization of pseudomonads from Agaricus bisporus reveal novel blotch 2 pathogens in Western Europe.</title>
        <authorList>
            <person name="Taparia T."/>
            <person name="Krijger M."/>
            <person name="Haynes E."/>
            <person name="Elpinstone J.G."/>
            <person name="Noble R."/>
            <person name="Van Der Wolf J."/>
        </authorList>
    </citation>
    <scope>NUCLEOTIDE SEQUENCE [LARGE SCALE GENOMIC DNA]</scope>
    <source>
        <strain evidence="9 10">H7001</strain>
    </source>
</reference>
<dbReference type="Gene3D" id="2.20.200.10">
    <property type="entry name" value="Outer membrane efflux proteins (OEP)"/>
    <property type="match status" value="1"/>
</dbReference>
<dbReference type="Pfam" id="PF02321">
    <property type="entry name" value="OEP"/>
    <property type="match status" value="2"/>
</dbReference>
<dbReference type="Gene3D" id="1.20.1600.10">
    <property type="entry name" value="Outer membrane efflux proteins (OEP)"/>
    <property type="match status" value="1"/>
</dbReference>
<comment type="caution">
    <text evidence="9">The sequence shown here is derived from an EMBL/GenBank/DDBJ whole genome shotgun (WGS) entry which is preliminary data.</text>
</comment>
<evidence type="ECO:0000313" key="10">
    <source>
        <dbReference type="Proteomes" id="UP000539985"/>
    </source>
</evidence>
<dbReference type="InterPro" id="IPR010131">
    <property type="entry name" value="MdtP/NodT-like"/>
</dbReference>
<evidence type="ECO:0000256" key="1">
    <source>
        <dbReference type="ARBA" id="ARBA00007613"/>
    </source>
</evidence>
<dbReference type="NCBIfam" id="TIGR01845">
    <property type="entry name" value="outer_NodT"/>
    <property type="match status" value="1"/>
</dbReference>
<dbReference type="InterPro" id="IPR003423">
    <property type="entry name" value="OMP_efflux"/>
</dbReference>
<dbReference type="AlphaFoldDB" id="A0A7Y7XBC4"/>
<evidence type="ECO:0000256" key="4">
    <source>
        <dbReference type="ARBA" id="ARBA00023136"/>
    </source>
</evidence>
<evidence type="ECO:0000256" key="5">
    <source>
        <dbReference type="ARBA" id="ARBA00023139"/>
    </source>
</evidence>
<evidence type="ECO:0000256" key="8">
    <source>
        <dbReference type="RuleBase" id="RU362097"/>
    </source>
</evidence>
<keyword evidence="5 8" id="KW-0564">Palmitate</keyword>
<evidence type="ECO:0000256" key="7">
    <source>
        <dbReference type="ARBA" id="ARBA00023288"/>
    </source>
</evidence>
<evidence type="ECO:0000256" key="2">
    <source>
        <dbReference type="ARBA" id="ARBA00022452"/>
    </source>
</evidence>
<dbReference type="SUPFAM" id="SSF56954">
    <property type="entry name" value="Outer membrane efflux proteins (OEP)"/>
    <property type="match status" value="1"/>
</dbReference>
<keyword evidence="2 8" id="KW-1134">Transmembrane beta strand</keyword>
<dbReference type="GO" id="GO:0015562">
    <property type="term" value="F:efflux transmembrane transporter activity"/>
    <property type="evidence" value="ECO:0007669"/>
    <property type="project" value="InterPro"/>
</dbReference>
<proteinExistence type="inferred from homology"/>
<dbReference type="EMBL" id="JACAQB010000006">
    <property type="protein sequence ID" value="NWB96460.1"/>
    <property type="molecule type" value="Genomic_DNA"/>
</dbReference>
<evidence type="ECO:0000256" key="3">
    <source>
        <dbReference type="ARBA" id="ARBA00022692"/>
    </source>
</evidence>
<dbReference type="Proteomes" id="UP000539985">
    <property type="component" value="Unassembled WGS sequence"/>
</dbReference>
<dbReference type="PANTHER" id="PTHR30203:SF25">
    <property type="entry name" value="OUTER MEMBRANE PROTEIN-RELATED"/>
    <property type="match status" value="1"/>
</dbReference>
<sequence length="471" mass="49743">MLGGIDGCMVGPDYHPPQPDVATQFNGTPLLSQRTAQPSFVSMDAWWQGFSDPVLNSIVDTALAQNLTLAQALARTSQAAAYAESAHTQLLPNGQASASASRARQSLEDPVVAAENASLPGFDRTGNLYGAGISSAWEIDLSGGLRRSSHAAIAEYQAAQADVAAARLQVTANVVDHYLLVRLLQARLGVARDQVKTQGDIERLVDVLRSRGLAPDQDAKQASSELSVVRASVPLLEARLTAARNGLNVLLGRTPGTAAPDLDKVAPIPSAPSIEAAGGSAALLRRRPDLIVAERRLAASNERIGQAIAEYYPKVSLSALIGSTTTQGGNLFNGASNEALGALGIRWRLFDFGRVDAQVKAAKGDYAVKLAGYRESVLEATAEVENSISALITGDARAQMLTDGERTRAQARDLVLASYQKGNSSYIDLLETQSRLELIQAERLDASYASSSSAVALYKALGGGWNQPVIE</sequence>
<comment type="subcellular location">
    <subcellularLocation>
        <location evidence="8">Cell outer membrane</location>
        <topology evidence="8">Lipid-anchor</topology>
    </subcellularLocation>
</comment>
<protein>
    <submittedName>
        <fullName evidence="9">Efflux transporter outer membrane subunit</fullName>
    </submittedName>
</protein>